<name>C0E9U7_9FIRM</name>
<proteinExistence type="predicted"/>
<evidence type="ECO:0000313" key="1">
    <source>
        <dbReference type="EMBL" id="EEG31757.1"/>
    </source>
</evidence>
<sequence>MCRHYTLEKIELNTQHDCCVFKKKVKLLILFETSLKWQFYYVLVKRNAVSAKENRYFAVICTTESCKIKPPVELVVCTSSKRALYKHTP</sequence>
<reference evidence="1 2" key="1">
    <citation type="submission" date="2009-01" db="EMBL/GenBank/DDBJ databases">
        <authorList>
            <person name="Fulton L."/>
            <person name="Clifton S."/>
            <person name="Fulton B."/>
            <person name="Xu J."/>
            <person name="Minx P."/>
            <person name="Pepin K.H."/>
            <person name="Johnson M."/>
            <person name="Bhonagiri V."/>
            <person name="Nash W.E."/>
            <person name="Mardis E.R."/>
            <person name="Wilson R.K."/>
        </authorList>
    </citation>
    <scope>NUCLEOTIDE SEQUENCE [LARGE SCALE GENOMIC DNA]</scope>
    <source>
        <strain evidence="1 2">DSM 5476</strain>
    </source>
</reference>
<gene>
    <name evidence="1" type="ORF">CLOSTMETH_00598</name>
</gene>
<accession>C0E9U7</accession>
<dbReference type="Proteomes" id="UP000003340">
    <property type="component" value="Unassembled WGS sequence"/>
</dbReference>
<dbReference type="AlphaFoldDB" id="C0E9U7"/>
<dbReference type="EMBL" id="ACEC01000024">
    <property type="protein sequence ID" value="EEG31757.1"/>
    <property type="molecule type" value="Genomic_DNA"/>
</dbReference>
<reference evidence="1 2" key="2">
    <citation type="submission" date="2009-02" db="EMBL/GenBank/DDBJ databases">
        <title>Draft genome sequence of Clostridium methylpentosum (DSM 5476).</title>
        <authorList>
            <person name="Sudarsanam P."/>
            <person name="Ley R."/>
            <person name="Guruge J."/>
            <person name="Turnbaugh P.J."/>
            <person name="Mahowald M."/>
            <person name="Liep D."/>
            <person name="Gordon J."/>
        </authorList>
    </citation>
    <scope>NUCLEOTIDE SEQUENCE [LARGE SCALE GENOMIC DNA]</scope>
    <source>
        <strain evidence="1 2">DSM 5476</strain>
    </source>
</reference>
<comment type="caution">
    <text evidence="1">The sequence shown here is derived from an EMBL/GenBank/DDBJ whole genome shotgun (WGS) entry which is preliminary data.</text>
</comment>
<protein>
    <submittedName>
        <fullName evidence="1">Uncharacterized protein</fullName>
    </submittedName>
</protein>
<keyword evidence="2" id="KW-1185">Reference proteome</keyword>
<dbReference type="HOGENOM" id="CLU_2449405_0_0_9"/>
<dbReference type="STRING" id="537013.CLOSTMETH_00598"/>
<evidence type="ECO:0000313" key="2">
    <source>
        <dbReference type="Proteomes" id="UP000003340"/>
    </source>
</evidence>
<organism evidence="1 2">
    <name type="scientific">[Clostridium] methylpentosum DSM 5476</name>
    <dbReference type="NCBI Taxonomy" id="537013"/>
    <lineage>
        <taxon>Bacteria</taxon>
        <taxon>Bacillati</taxon>
        <taxon>Bacillota</taxon>
        <taxon>Clostridia</taxon>
        <taxon>Eubacteriales</taxon>
        <taxon>Oscillospiraceae</taxon>
        <taxon>Oscillospiraceae incertae sedis</taxon>
    </lineage>
</organism>